<keyword evidence="5 7" id="KW-1133">Transmembrane helix</keyword>
<dbReference type="STRING" id="1408250.Q760_04455"/>
<evidence type="ECO:0000256" key="2">
    <source>
        <dbReference type="ARBA" id="ARBA00022448"/>
    </source>
</evidence>
<dbReference type="NCBIfam" id="TIGR01726">
    <property type="entry name" value="HEQRo_perm_3TM"/>
    <property type="match status" value="1"/>
</dbReference>
<dbReference type="InterPro" id="IPR043429">
    <property type="entry name" value="ArtM/GltK/GlnP/TcyL/YhdX-like"/>
</dbReference>
<dbReference type="InterPro" id="IPR035906">
    <property type="entry name" value="MetI-like_sf"/>
</dbReference>
<dbReference type="CDD" id="cd06261">
    <property type="entry name" value="TM_PBP2"/>
    <property type="match status" value="1"/>
</dbReference>
<dbReference type="InterPro" id="IPR000515">
    <property type="entry name" value="MetI-like"/>
</dbReference>
<feature type="transmembrane region" description="Helical" evidence="7">
    <location>
        <begin position="241"/>
        <end position="259"/>
    </location>
</feature>
<name>A0A0A0B4F6_9CELL</name>
<dbReference type="GO" id="GO:0022857">
    <property type="term" value="F:transmembrane transporter activity"/>
    <property type="evidence" value="ECO:0007669"/>
    <property type="project" value="InterPro"/>
</dbReference>
<dbReference type="EMBL" id="AXNT01000141">
    <property type="protein sequence ID" value="KGM01017.1"/>
    <property type="molecule type" value="Genomic_DNA"/>
</dbReference>
<dbReference type="AlphaFoldDB" id="A0A0A0B4F6"/>
<dbReference type="GO" id="GO:0043190">
    <property type="term" value="C:ATP-binding cassette (ABC) transporter complex"/>
    <property type="evidence" value="ECO:0007669"/>
    <property type="project" value="InterPro"/>
</dbReference>
<evidence type="ECO:0000313" key="9">
    <source>
        <dbReference type="EMBL" id="KGM01017.1"/>
    </source>
</evidence>
<evidence type="ECO:0000256" key="5">
    <source>
        <dbReference type="ARBA" id="ARBA00022989"/>
    </source>
</evidence>
<feature type="domain" description="ABC transmembrane type-1" evidence="8">
    <location>
        <begin position="70"/>
        <end position="263"/>
    </location>
</feature>
<keyword evidence="10" id="KW-1185">Reference proteome</keyword>
<dbReference type="Gene3D" id="1.10.3720.10">
    <property type="entry name" value="MetI-like"/>
    <property type="match status" value="1"/>
</dbReference>
<keyword evidence="3" id="KW-1003">Cell membrane</keyword>
<evidence type="ECO:0000259" key="8">
    <source>
        <dbReference type="PROSITE" id="PS50928"/>
    </source>
</evidence>
<keyword evidence="2 7" id="KW-0813">Transport</keyword>
<feature type="transmembrane region" description="Helical" evidence="7">
    <location>
        <begin position="112"/>
        <end position="132"/>
    </location>
</feature>
<dbReference type="PANTHER" id="PTHR30614">
    <property type="entry name" value="MEMBRANE COMPONENT OF AMINO ACID ABC TRANSPORTER"/>
    <property type="match status" value="1"/>
</dbReference>
<feature type="transmembrane region" description="Helical" evidence="7">
    <location>
        <begin position="144"/>
        <end position="163"/>
    </location>
</feature>
<evidence type="ECO:0000256" key="4">
    <source>
        <dbReference type="ARBA" id="ARBA00022692"/>
    </source>
</evidence>
<keyword evidence="6 7" id="KW-0472">Membrane</keyword>
<comment type="subcellular location">
    <subcellularLocation>
        <location evidence="1 7">Cell membrane</location>
        <topology evidence="1 7">Multi-pass membrane protein</topology>
    </subcellularLocation>
</comment>
<evidence type="ECO:0000256" key="1">
    <source>
        <dbReference type="ARBA" id="ARBA00004651"/>
    </source>
</evidence>
<gene>
    <name evidence="9" type="ORF">Q760_04455</name>
</gene>
<proteinExistence type="inferred from homology"/>
<reference evidence="9 10" key="1">
    <citation type="submission" date="2013-10" db="EMBL/GenBank/DDBJ databases">
        <authorList>
            <person name="Wang G."/>
            <person name="Zhuang W."/>
        </authorList>
    </citation>
    <scope>NUCLEOTIDE SEQUENCE [LARGE SCALE GENOMIC DNA]</scope>
    <source>
        <strain evidence="9 10">DSM 20118</strain>
    </source>
</reference>
<dbReference type="RefSeq" id="WP_034633950.1">
    <property type="nucleotide sequence ID" value="NZ_AXNT01000141.1"/>
</dbReference>
<dbReference type="SUPFAM" id="SSF161098">
    <property type="entry name" value="MetI-like"/>
    <property type="match status" value="1"/>
</dbReference>
<organism evidence="9 10">
    <name type="scientific">Cellulomonas cellasea DSM 20118</name>
    <dbReference type="NCBI Taxonomy" id="1408250"/>
    <lineage>
        <taxon>Bacteria</taxon>
        <taxon>Bacillati</taxon>
        <taxon>Actinomycetota</taxon>
        <taxon>Actinomycetes</taxon>
        <taxon>Micrococcales</taxon>
        <taxon>Cellulomonadaceae</taxon>
        <taxon>Cellulomonas</taxon>
    </lineage>
</organism>
<dbReference type="GO" id="GO:0006865">
    <property type="term" value="P:amino acid transport"/>
    <property type="evidence" value="ECO:0007669"/>
    <property type="project" value="TreeGrafter"/>
</dbReference>
<feature type="transmembrane region" description="Helical" evidence="7">
    <location>
        <begin position="21"/>
        <end position="43"/>
    </location>
</feature>
<dbReference type="Pfam" id="PF00528">
    <property type="entry name" value="BPD_transp_1"/>
    <property type="match status" value="1"/>
</dbReference>
<keyword evidence="4 7" id="KW-0812">Transmembrane</keyword>
<dbReference type="InterPro" id="IPR010065">
    <property type="entry name" value="AA_ABC_transptr_permease_3TM"/>
</dbReference>
<dbReference type="Proteomes" id="UP000029833">
    <property type="component" value="Unassembled WGS sequence"/>
</dbReference>
<sequence length="291" mass="31223">MSGSQSVLFDVPGPRTRRRMAWLNLLFGLVVAGIGALLLVLLARKGQLDAALWTPFLEFRTWESFLVPGLVHTLQAAGLAIIGSSVFGLVFGLGRLSELRILRVVSGTVVEFFRAVPVLLMMIFVWLALGFSGNRAIDPQDYPLIAVVTALVLYNGSVFAELVRSGVHGLPRGQREAALATGLTGPQSLRSVEVPQALIAMLPALVSQLVVILKDTALGYIITYRELLQEARQVGSGNGNILQALAVAAVVFIVINYALTKAAPWVGQRMGRRTSGRAKAEAPSLVVATRD</sequence>
<evidence type="ECO:0000313" key="10">
    <source>
        <dbReference type="Proteomes" id="UP000029833"/>
    </source>
</evidence>
<evidence type="ECO:0000256" key="3">
    <source>
        <dbReference type="ARBA" id="ARBA00022475"/>
    </source>
</evidence>
<accession>A0A0A0B4F6</accession>
<protein>
    <submittedName>
        <fullName evidence="9">Glutamate ABC transporter permease</fullName>
    </submittedName>
</protein>
<dbReference type="PANTHER" id="PTHR30614:SF21">
    <property type="entry name" value="AMINO ACID ABC TRANSPORTER PERMEASE"/>
    <property type="match status" value="1"/>
</dbReference>
<evidence type="ECO:0000256" key="7">
    <source>
        <dbReference type="RuleBase" id="RU363032"/>
    </source>
</evidence>
<comment type="similarity">
    <text evidence="7">Belongs to the binding-protein-dependent transport system permease family.</text>
</comment>
<dbReference type="PROSITE" id="PS50928">
    <property type="entry name" value="ABC_TM1"/>
    <property type="match status" value="1"/>
</dbReference>
<evidence type="ECO:0000256" key="6">
    <source>
        <dbReference type="ARBA" id="ARBA00023136"/>
    </source>
</evidence>
<feature type="transmembrane region" description="Helical" evidence="7">
    <location>
        <begin position="65"/>
        <end position="91"/>
    </location>
</feature>
<comment type="caution">
    <text evidence="9">The sequence shown here is derived from an EMBL/GenBank/DDBJ whole genome shotgun (WGS) entry which is preliminary data.</text>
</comment>